<gene>
    <name evidence="6" type="ORF">SPIRO4BDMA_40945</name>
</gene>
<dbReference type="InterPro" id="IPR001647">
    <property type="entry name" value="HTH_TetR"/>
</dbReference>
<feature type="DNA-binding region" description="H-T-H motif" evidence="4">
    <location>
        <begin position="28"/>
        <end position="47"/>
    </location>
</feature>
<dbReference type="PROSITE" id="PS50977">
    <property type="entry name" value="HTH_TETR_2"/>
    <property type="match status" value="1"/>
</dbReference>
<reference evidence="6" key="1">
    <citation type="submission" date="2017-02" db="EMBL/GenBank/DDBJ databases">
        <authorList>
            <person name="Regsiter A."/>
            <person name="William W."/>
        </authorList>
    </citation>
    <scope>NUCLEOTIDE SEQUENCE</scope>
    <source>
        <strain evidence="6">BdmA 4</strain>
    </source>
</reference>
<sequence>MADDVSLKDELIQKAIEVFSRKGYEATNLTDITDALGISRGPVYYHFKDKYGLYVAAFNLWASKFQHDHDLILAQDKHIIKILEDSVYCCIDMYKHFRPNFFVGIDTVEELSELKDRYYLLVQHIYNKKVETVKRAIARGEIRRSISPELVVDMIYVLYDGIKDGLERPLVKIKESELKTIVTVQLLGIERFCCD</sequence>
<dbReference type="SUPFAM" id="SSF46689">
    <property type="entry name" value="Homeodomain-like"/>
    <property type="match status" value="1"/>
</dbReference>
<dbReference type="InterPro" id="IPR036271">
    <property type="entry name" value="Tet_transcr_reg_TetR-rel_C_sf"/>
</dbReference>
<name>A0A3P3XRA7_9SPIR</name>
<dbReference type="PRINTS" id="PR00455">
    <property type="entry name" value="HTHTETR"/>
</dbReference>
<protein>
    <recommendedName>
        <fullName evidence="5">HTH tetR-type domain-containing protein</fullName>
    </recommendedName>
</protein>
<dbReference type="Pfam" id="PF00440">
    <property type="entry name" value="TetR_N"/>
    <property type="match status" value="1"/>
</dbReference>
<keyword evidence="1" id="KW-0805">Transcription regulation</keyword>
<evidence type="ECO:0000313" key="6">
    <source>
        <dbReference type="EMBL" id="SLM18373.1"/>
    </source>
</evidence>
<dbReference type="InterPro" id="IPR009057">
    <property type="entry name" value="Homeodomain-like_sf"/>
</dbReference>
<proteinExistence type="predicted"/>
<evidence type="ECO:0000256" key="2">
    <source>
        <dbReference type="ARBA" id="ARBA00023125"/>
    </source>
</evidence>
<keyword evidence="2 4" id="KW-0238">DNA-binding</keyword>
<keyword evidence="3" id="KW-0804">Transcription</keyword>
<dbReference type="PANTHER" id="PTHR47506:SF1">
    <property type="entry name" value="HTH-TYPE TRANSCRIPTIONAL REGULATOR YJDC"/>
    <property type="match status" value="1"/>
</dbReference>
<evidence type="ECO:0000256" key="3">
    <source>
        <dbReference type="ARBA" id="ARBA00023163"/>
    </source>
</evidence>
<accession>A0A3P3XRA7</accession>
<dbReference type="PANTHER" id="PTHR47506">
    <property type="entry name" value="TRANSCRIPTIONAL REGULATORY PROTEIN"/>
    <property type="match status" value="1"/>
</dbReference>
<organism evidence="6">
    <name type="scientific">uncultured spirochete</name>
    <dbReference type="NCBI Taxonomy" id="156406"/>
    <lineage>
        <taxon>Bacteria</taxon>
        <taxon>Pseudomonadati</taxon>
        <taxon>Spirochaetota</taxon>
        <taxon>Spirochaetia</taxon>
        <taxon>Spirochaetales</taxon>
        <taxon>environmental samples</taxon>
    </lineage>
</organism>
<evidence type="ECO:0000256" key="4">
    <source>
        <dbReference type="PROSITE-ProRule" id="PRU00335"/>
    </source>
</evidence>
<dbReference type="SUPFAM" id="SSF48498">
    <property type="entry name" value="Tetracyclin repressor-like, C-terminal domain"/>
    <property type="match status" value="1"/>
</dbReference>
<dbReference type="GO" id="GO:0003677">
    <property type="term" value="F:DNA binding"/>
    <property type="evidence" value="ECO:0007669"/>
    <property type="project" value="UniProtKB-UniRule"/>
</dbReference>
<feature type="domain" description="HTH tetR-type" evidence="5">
    <location>
        <begin position="5"/>
        <end position="65"/>
    </location>
</feature>
<dbReference type="EMBL" id="FWDO01000004">
    <property type="protein sequence ID" value="SLM18373.1"/>
    <property type="molecule type" value="Genomic_DNA"/>
</dbReference>
<dbReference type="Gene3D" id="1.10.357.10">
    <property type="entry name" value="Tetracycline Repressor, domain 2"/>
    <property type="match status" value="1"/>
</dbReference>
<dbReference type="AlphaFoldDB" id="A0A3P3XRA7"/>
<evidence type="ECO:0000256" key="1">
    <source>
        <dbReference type="ARBA" id="ARBA00023015"/>
    </source>
</evidence>
<evidence type="ECO:0000259" key="5">
    <source>
        <dbReference type="PROSITE" id="PS50977"/>
    </source>
</evidence>